<name>A0A8X6W082_TRICX</name>
<organism evidence="1 2">
    <name type="scientific">Trichonephila clavipes</name>
    <name type="common">Golden silk orbweaver</name>
    <name type="synonym">Nephila clavipes</name>
    <dbReference type="NCBI Taxonomy" id="2585209"/>
    <lineage>
        <taxon>Eukaryota</taxon>
        <taxon>Metazoa</taxon>
        <taxon>Ecdysozoa</taxon>
        <taxon>Arthropoda</taxon>
        <taxon>Chelicerata</taxon>
        <taxon>Arachnida</taxon>
        <taxon>Araneae</taxon>
        <taxon>Araneomorphae</taxon>
        <taxon>Entelegynae</taxon>
        <taxon>Araneoidea</taxon>
        <taxon>Nephilidae</taxon>
        <taxon>Trichonephila</taxon>
    </lineage>
</organism>
<comment type="caution">
    <text evidence="1">The sequence shown here is derived from an EMBL/GenBank/DDBJ whole genome shotgun (WGS) entry which is preliminary data.</text>
</comment>
<reference evidence="1" key="1">
    <citation type="submission" date="2020-08" db="EMBL/GenBank/DDBJ databases">
        <title>Multicomponent nature underlies the extraordinary mechanical properties of spider dragline silk.</title>
        <authorList>
            <person name="Kono N."/>
            <person name="Nakamura H."/>
            <person name="Mori M."/>
            <person name="Yoshida Y."/>
            <person name="Ohtoshi R."/>
            <person name="Malay A.D."/>
            <person name="Moran D.A.P."/>
            <person name="Tomita M."/>
            <person name="Numata K."/>
            <person name="Arakawa K."/>
        </authorList>
    </citation>
    <scope>NUCLEOTIDE SEQUENCE</scope>
</reference>
<dbReference type="EMBL" id="BMAU01021373">
    <property type="protein sequence ID" value="GFY25867.1"/>
    <property type="molecule type" value="Genomic_DNA"/>
</dbReference>
<keyword evidence="2" id="KW-1185">Reference proteome</keyword>
<gene>
    <name evidence="1" type="ORF">TNCV_1916171</name>
</gene>
<proteinExistence type="predicted"/>
<dbReference type="AlphaFoldDB" id="A0A8X6W082"/>
<dbReference type="Proteomes" id="UP000887159">
    <property type="component" value="Unassembled WGS sequence"/>
</dbReference>
<evidence type="ECO:0000313" key="2">
    <source>
        <dbReference type="Proteomes" id="UP000887159"/>
    </source>
</evidence>
<evidence type="ECO:0000313" key="1">
    <source>
        <dbReference type="EMBL" id="GFY25867.1"/>
    </source>
</evidence>
<protein>
    <submittedName>
        <fullName evidence="1">Uncharacterized protein</fullName>
    </submittedName>
</protein>
<accession>A0A8X6W082</accession>
<sequence>MVDLQWVILRGRKLEHPDAKLLIVVEIVGFSDIGSAAEEKRMGDDKKVMKTEESIPYILYWLWYPYVEIDHFSNSILHTVVYGQIDSYDELFLSLDTLGI</sequence>